<reference evidence="1 2" key="1">
    <citation type="submission" date="2015-02" db="EMBL/GenBank/DDBJ databases">
        <title>Draft genome sequences of ten Microbacterium spp. with emphasis on heavy metal contaminated environments.</title>
        <authorList>
            <person name="Corretto E."/>
        </authorList>
    </citation>
    <scope>NUCLEOTIDE SEQUENCE [LARGE SCALE GENOMIC DNA]</scope>
    <source>
        <strain evidence="1 2">DSM 8608</strain>
    </source>
</reference>
<accession>A0A0M2H555</accession>
<proteinExistence type="predicted"/>
<dbReference type="PATRIC" id="fig|69370.6.peg.2722"/>
<organism evidence="1 2">
    <name type="scientific">Microbacterium trichothecenolyticum</name>
    <name type="common">Aureobacterium trichothecenolyticum</name>
    <dbReference type="NCBI Taxonomy" id="69370"/>
    <lineage>
        <taxon>Bacteria</taxon>
        <taxon>Bacillati</taxon>
        <taxon>Actinomycetota</taxon>
        <taxon>Actinomycetes</taxon>
        <taxon>Micrococcales</taxon>
        <taxon>Microbacteriaceae</taxon>
        <taxon>Microbacterium</taxon>
    </lineage>
</organism>
<dbReference type="Proteomes" id="UP000034098">
    <property type="component" value="Unassembled WGS sequence"/>
</dbReference>
<comment type="caution">
    <text evidence="1">The sequence shown here is derived from an EMBL/GenBank/DDBJ whole genome shotgun (WGS) entry which is preliminary data.</text>
</comment>
<dbReference type="AlphaFoldDB" id="A0A0M2H555"/>
<gene>
    <name evidence="1" type="ORF">RS82_02680</name>
</gene>
<evidence type="ECO:0000313" key="2">
    <source>
        <dbReference type="Proteomes" id="UP000034098"/>
    </source>
</evidence>
<sequence length="49" mass="5056">MSAVVATMSLSLDGIGAGVNQTEERPFGEVPEGTLHRWMVLPAEAAASA</sequence>
<dbReference type="RefSeq" id="WP_211255933.1">
    <property type="nucleotide sequence ID" value="NZ_JYJA01000037.1"/>
</dbReference>
<protein>
    <recommendedName>
        <fullName evidence="3">Dihydrofolate reductase</fullName>
    </recommendedName>
</protein>
<dbReference type="EMBL" id="JYJA01000037">
    <property type="protein sequence ID" value="KJL41451.1"/>
    <property type="molecule type" value="Genomic_DNA"/>
</dbReference>
<evidence type="ECO:0008006" key="3">
    <source>
        <dbReference type="Google" id="ProtNLM"/>
    </source>
</evidence>
<keyword evidence="2" id="KW-1185">Reference proteome</keyword>
<evidence type="ECO:0000313" key="1">
    <source>
        <dbReference type="EMBL" id="KJL41451.1"/>
    </source>
</evidence>
<name>A0A0M2H555_MICTR</name>